<dbReference type="Proteomes" id="UP000515679">
    <property type="component" value="Chromosome"/>
</dbReference>
<feature type="domain" description="Mannose-6-phosphate isomerase type II C-terminal" evidence="2">
    <location>
        <begin position="331"/>
        <end position="441"/>
    </location>
</feature>
<dbReference type="SUPFAM" id="SSF53448">
    <property type="entry name" value="Nucleotide-diphospho-sugar transferases"/>
    <property type="match status" value="1"/>
</dbReference>
<dbReference type="Pfam" id="PF01050">
    <property type="entry name" value="MannoseP_isomer"/>
    <property type="match status" value="1"/>
</dbReference>
<dbReference type="Gene3D" id="2.60.120.10">
    <property type="entry name" value="Jelly Rolls"/>
    <property type="match status" value="1"/>
</dbReference>
<dbReference type="GO" id="GO:0004475">
    <property type="term" value="F:mannose-1-phosphate guanylyltransferase (GTP) activity"/>
    <property type="evidence" value="ECO:0007669"/>
    <property type="project" value="TreeGrafter"/>
</dbReference>
<dbReference type="KEGG" id="cchl:FPL14_11075"/>
<organism evidence="3 4">
    <name type="scientific">Cohnella cholangitidis</name>
    <dbReference type="NCBI Taxonomy" id="2598458"/>
    <lineage>
        <taxon>Bacteria</taxon>
        <taxon>Bacillati</taxon>
        <taxon>Bacillota</taxon>
        <taxon>Bacilli</taxon>
        <taxon>Bacillales</taxon>
        <taxon>Paenibacillaceae</taxon>
        <taxon>Cohnella</taxon>
    </lineage>
</organism>
<keyword evidence="4" id="KW-1185">Reference proteome</keyword>
<accession>A0A7G5BXH9</accession>
<keyword evidence="3" id="KW-0548">Nucleotidyltransferase</keyword>
<dbReference type="GO" id="GO:0009298">
    <property type="term" value="P:GDP-mannose biosynthetic process"/>
    <property type="evidence" value="ECO:0007669"/>
    <property type="project" value="TreeGrafter"/>
</dbReference>
<dbReference type="GO" id="GO:0005976">
    <property type="term" value="P:polysaccharide metabolic process"/>
    <property type="evidence" value="ECO:0007669"/>
    <property type="project" value="InterPro"/>
</dbReference>
<reference evidence="3 4" key="1">
    <citation type="submission" date="2019-07" db="EMBL/GenBank/DDBJ databases">
        <authorList>
            <person name="Kim J.K."/>
            <person name="Cheong H.-M."/>
            <person name="Choi Y."/>
            <person name="Hwang K.J."/>
            <person name="Lee S."/>
            <person name="Choi C."/>
        </authorList>
    </citation>
    <scope>NUCLEOTIDE SEQUENCE [LARGE SCALE GENOMIC DNA]</scope>
    <source>
        <strain evidence="3 4">KS 22</strain>
    </source>
</reference>
<dbReference type="InterPro" id="IPR051161">
    <property type="entry name" value="Mannose-6P_isomerase_type2"/>
</dbReference>
<dbReference type="Gene3D" id="3.90.550.10">
    <property type="entry name" value="Spore Coat Polysaccharide Biosynthesis Protein SpsA, Chain A"/>
    <property type="match status" value="1"/>
</dbReference>
<dbReference type="RefSeq" id="WP_182303002.1">
    <property type="nucleotide sequence ID" value="NZ_CP041969.1"/>
</dbReference>
<evidence type="ECO:0000259" key="1">
    <source>
        <dbReference type="Pfam" id="PF00483"/>
    </source>
</evidence>
<dbReference type="InterPro" id="IPR029044">
    <property type="entry name" value="Nucleotide-diphossugar_trans"/>
</dbReference>
<dbReference type="SUPFAM" id="SSF51182">
    <property type="entry name" value="RmlC-like cupins"/>
    <property type="match status" value="1"/>
</dbReference>
<dbReference type="InterPro" id="IPR005835">
    <property type="entry name" value="NTP_transferase_dom"/>
</dbReference>
<proteinExistence type="predicted"/>
<dbReference type="PANTHER" id="PTHR46390:SF1">
    <property type="entry name" value="MANNOSE-1-PHOSPHATE GUANYLYLTRANSFERASE"/>
    <property type="match status" value="1"/>
</dbReference>
<dbReference type="PANTHER" id="PTHR46390">
    <property type="entry name" value="MANNOSE-1-PHOSPHATE GUANYLYLTRANSFERASE"/>
    <property type="match status" value="1"/>
</dbReference>
<keyword evidence="3" id="KW-0808">Transferase</keyword>
<dbReference type="InterPro" id="IPR011051">
    <property type="entry name" value="RmlC_Cupin_sf"/>
</dbReference>
<sequence length="466" mass="53153">MKLILLSGGSGKRLWPLSNDARSKQFLKVLDNGLGEMESMVQRVWRQLSTLGLDKFSYITANRSQTDMLKSQLGDEIPIILEPERRDTFPAIALAAVYLSDIENVDPDETVCVLPVDPYVDLSYFQKIIQLEEALNKSKADLALMGVTPTYPSEKYGYIVPCEDELSYGYKRVNCFVEKPVESKATELIAKQALWNCGVFAFRLRFLLNILEQKQYKLDYHWMSEHYRELSKISFDYEVVEQTSKVVVIPHEGSWKDLGTWNTLTEEIQKPIMGKGQLSVDSTNTHLINELDIPVTIMGITNAIIAVSPDGILVADKSASSKLKLMLGDTQHRPMYEERLWGWYRILDYTKNDNGFEVLTKRIGIHANKNLSYQIHYDRAEIWTVISGHGECVIEGKLQAVSPGTTINITPGTRHALKAHSDMELIEVQIGQELIEEDIYREAMDWTEILKRARLDNLDKVDVETR</sequence>
<evidence type="ECO:0000313" key="3">
    <source>
        <dbReference type="EMBL" id="QMV41663.1"/>
    </source>
</evidence>
<feature type="domain" description="Nucleotidyl transferase" evidence="1">
    <location>
        <begin position="4"/>
        <end position="269"/>
    </location>
</feature>
<name>A0A7G5BXH9_9BACL</name>
<gene>
    <name evidence="3" type="ORF">FPL14_11075</name>
</gene>
<dbReference type="AlphaFoldDB" id="A0A7G5BXH9"/>
<dbReference type="CDD" id="cd02213">
    <property type="entry name" value="cupin_PMI_typeII_C"/>
    <property type="match status" value="1"/>
</dbReference>
<dbReference type="EMBL" id="CP041969">
    <property type="protein sequence ID" value="QMV41663.1"/>
    <property type="molecule type" value="Genomic_DNA"/>
</dbReference>
<dbReference type="InterPro" id="IPR001538">
    <property type="entry name" value="Man6P_isomerase-2_C"/>
</dbReference>
<protein>
    <submittedName>
        <fullName evidence="3">Mannose-1-phosphate guanylyltransferase</fullName>
    </submittedName>
</protein>
<dbReference type="InterPro" id="IPR014710">
    <property type="entry name" value="RmlC-like_jellyroll"/>
</dbReference>
<evidence type="ECO:0000313" key="4">
    <source>
        <dbReference type="Proteomes" id="UP000515679"/>
    </source>
</evidence>
<dbReference type="Pfam" id="PF00483">
    <property type="entry name" value="NTP_transferase"/>
    <property type="match status" value="1"/>
</dbReference>
<evidence type="ECO:0000259" key="2">
    <source>
        <dbReference type="Pfam" id="PF01050"/>
    </source>
</evidence>